<organism evidence="5 6">
    <name type="scientific">Paenibacillus polymyxa</name>
    <name type="common">Bacillus polymyxa</name>
    <dbReference type="NCBI Taxonomy" id="1406"/>
    <lineage>
        <taxon>Bacteria</taxon>
        <taxon>Bacillati</taxon>
        <taxon>Bacillota</taxon>
        <taxon>Bacilli</taxon>
        <taxon>Bacillales</taxon>
        <taxon>Paenibacillaceae</taxon>
        <taxon>Paenibacillus</taxon>
    </lineage>
</organism>
<accession>A0A378XUB1</accession>
<dbReference type="Pfam" id="PF00005">
    <property type="entry name" value="ABC_tran"/>
    <property type="match status" value="1"/>
</dbReference>
<dbReference type="PROSITE" id="PS00211">
    <property type="entry name" value="ABC_TRANSPORTER_1"/>
    <property type="match status" value="1"/>
</dbReference>
<keyword evidence="3" id="KW-0547">Nucleotide-binding</keyword>
<dbReference type="EC" id="3.6.3.-" evidence="5"/>
<dbReference type="Gene3D" id="3.40.50.300">
    <property type="entry name" value="P-loop containing nucleotide triphosphate hydrolases"/>
    <property type="match status" value="1"/>
</dbReference>
<dbReference type="SMART" id="SM00382">
    <property type="entry name" value="AAA"/>
    <property type="match status" value="1"/>
</dbReference>
<name>A0A378XUB1_PAEPO</name>
<dbReference type="GO" id="GO:0016887">
    <property type="term" value="F:ATP hydrolysis activity"/>
    <property type="evidence" value="ECO:0007669"/>
    <property type="project" value="InterPro"/>
</dbReference>
<dbReference type="InterPro" id="IPR027417">
    <property type="entry name" value="P-loop_NTPase"/>
</dbReference>
<evidence type="ECO:0000256" key="3">
    <source>
        <dbReference type="ARBA" id="ARBA00022741"/>
    </source>
</evidence>
<keyword evidence="5" id="KW-0378">Hydrolase</keyword>
<dbReference type="PROSITE" id="PS50893">
    <property type="entry name" value="ABC_TRANSPORTER_2"/>
    <property type="match status" value="1"/>
</dbReference>
<dbReference type="EC" id="3.6.3.31" evidence="5"/>
<dbReference type="SUPFAM" id="SSF52540">
    <property type="entry name" value="P-loop containing nucleoside triphosphate hydrolases"/>
    <property type="match status" value="1"/>
</dbReference>
<dbReference type="PANTHER" id="PTHR43335">
    <property type="entry name" value="ABC TRANSPORTER, ATP-BINDING PROTEIN"/>
    <property type="match status" value="1"/>
</dbReference>
<evidence type="ECO:0000256" key="2">
    <source>
        <dbReference type="ARBA" id="ARBA00022448"/>
    </source>
</evidence>
<evidence type="ECO:0000313" key="5">
    <source>
        <dbReference type="EMBL" id="SUA66451.1"/>
    </source>
</evidence>
<dbReference type="AlphaFoldDB" id="A0A378XUB1"/>
<dbReference type="InterPro" id="IPR003593">
    <property type="entry name" value="AAA+_ATPase"/>
</dbReference>
<dbReference type="InterPro" id="IPR017871">
    <property type="entry name" value="ABC_transporter-like_CS"/>
</dbReference>
<dbReference type="EMBL" id="UGSC01000001">
    <property type="protein sequence ID" value="SUA66451.1"/>
    <property type="molecule type" value="Genomic_DNA"/>
</dbReference>
<evidence type="ECO:0000313" key="6">
    <source>
        <dbReference type="Proteomes" id="UP000254400"/>
    </source>
</evidence>
<keyword evidence="4 5" id="KW-0067">ATP-binding</keyword>
<dbReference type="GO" id="GO:0005524">
    <property type="term" value="F:ATP binding"/>
    <property type="evidence" value="ECO:0007669"/>
    <property type="project" value="UniProtKB-KW"/>
</dbReference>
<evidence type="ECO:0000256" key="1">
    <source>
        <dbReference type="ARBA" id="ARBA00005417"/>
    </source>
</evidence>
<dbReference type="InterPro" id="IPR003439">
    <property type="entry name" value="ABC_transporter-like_ATP-bd"/>
</dbReference>
<comment type="similarity">
    <text evidence="1">Belongs to the ABC transporter superfamily.</text>
</comment>
<sequence length="304" mass="33308">MLSLLQIRNLSKKIGKKTIVEGLSLDVKAGEIMGLVGPNGAGKTTTIRMIVGLSSKSGGQVFIHGQDIDRSFEKAMRHVGVIVENPDLYKYLSGYDNLIHFSRMSPGVSSERIQEVISLVGLEDSIDKKVGTYSLGMKQRLGLAVVLAHKPSLLVLDEPTNGLDPAGIRELREHLINLSQKEGVGVLISSHLMAEMELMCDQVAILNKGKLIGIHNVAEMMDNRLAPVRFEVDRPELALPVFQSMLAGKEIIADQQTLQVDITKDQIPGITKKLMDTGVNIYSVQITKQTLEDKFIEITGGIEK</sequence>
<proteinExistence type="inferred from homology"/>
<protein>
    <submittedName>
        <fullName evidence="5">Spermidine/putrescine import ATP-binding protein potA</fullName>
        <ecNumber evidence="5">3.6.3.-</ecNumber>
        <ecNumber evidence="5">3.6.3.31</ecNumber>
    </submittedName>
</protein>
<reference evidence="5 6" key="1">
    <citation type="submission" date="2018-06" db="EMBL/GenBank/DDBJ databases">
        <authorList>
            <consortium name="Pathogen Informatics"/>
            <person name="Doyle S."/>
        </authorList>
    </citation>
    <scope>NUCLEOTIDE SEQUENCE [LARGE SCALE GENOMIC DNA]</scope>
    <source>
        <strain evidence="5 6">NCTC10343</strain>
    </source>
</reference>
<dbReference type="PANTHER" id="PTHR43335:SF4">
    <property type="entry name" value="ABC TRANSPORTER, ATP-BINDING PROTEIN"/>
    <property type="match status" value="1"/>
</dbReference>
<gene>
    <name evidence="5" type="primary">yhcH</name>
    <name evidence="5" type="ORF">NCTC10343_00996</name>
</gene>
<keyword evidence="2" id="KW-0813">Transport</keyword>
<dbReference type="Proteomes" id="UP000254400">
    <property type="component" value="Unassembled WGS sequence"/>
</dbReference>
<evidence type="ECO:0000256" key="4">
    <source>
        <dbReference type="ARBA" id="ARBA00022840"/>
    </source>
</evidence>